<reference evidence="1 2" key="2">
    <citation type="journal article" date="2022" name="Mol. Ecol. Resour.">
        <title>The genomes of chicory, endive, great burdock and yacon provide insights into Asteraceae paleo-polyploidization history and plant inulin production.</title>
        <authorList>
            <person name="Fan W."/>
            <person name="Wang S."/>
            <person name="Wang H."/>
            <person name="Wang A."/>
            <person name="Jiang F."/>
            <person name="Liu H."/>
            <person name="Zhao H."/>
            <person name="Xu D."/>
            <person name="Zhang Y."/>
        </authorList>
    </citation>
    <scope>NUCLEOTIDE SEQUENCE [LARGE SCALE GENOMIC DNA]</scope>
    <source>
        <strain evidence="2">cv. Niubang</strain>
    </source>
</reference>
<reference evidence="2" key="1">
    <citation type="journal article" date="2022" name="Mol. Ecol. Resour.">
        <title>The genomes of chicory, endive, great burdock and yacon provide insights into Asteraceae palaeo-polyploidization history and plant inulin production.</title>
        <authorList>
            <person name="Fan W."/>
            <person name="Wang S."/>
            <person name="Wang H."/>
            <person name="Wang A."/>
            <person name="Jiang F."/>
            <person name="Liu H."/>
            <person name="Zhao H."/>
            <person name="Xu D."/>
            <person name="Zhang Y."/>
        </authorList>
    </citation>
    <scope>NUCLEOTIDE SEQUENCE [LARGE SCALE GENOMIC DNA]</scope>
    <source>
        <strain evidence="2">cv. Niubang</strain>
    </source>
</reference>
<dbReference type="EMBL" id="CM042063">
    <property type="protein sequence ID" value="KAI3667434.1"/>
    <property type="molecule type" value="Genomic_DNA"/>
</dbReference>
<evidence type="ECO:0000313" key="2">
    <source>
        <dbReference type="Proteomes" id="UP001055879"/>
    </source>
</evidence>
<gene>
    <name evidence="1" type="ORF">L6452_42491</name>
</gene>
<protein>
    <submittedName>
        <fullName evidence="1">Uncharacterized protein</fullName>
    </submittedName>
</protein>
<proteinExistence type="predicted"/>
<evidence type="ECO:0000313" key="1">
    <source>
        <dbReference type="EMBL" id="KAI3667434.1"/>
    </source>
</evidence>
<sequence>MVLVPRVPATADTDEIPAYYEKKTTNFTDEETNMMDNDSKAVRLLIMAIPNDIFQELDSCKTAKEIWDQKFGVIRTKEENKVLFLKSLNEEWSQLSMSIQANQNLESWSLTDIYGTLVAHEKEVMKQKSKLSLGGPLALVSKQISKENNCEESQKCLETKRRSKKVLMAEENHSDSDSEDDINAFAKSLALITHQFNKKFGKKIFEGKRENEERRNPERRFQQDSVRFQQEPRFTPYSDQRGTNFNNIDATQRPQQPFQPRCGKLGHFSANCIGKLVKDQDYYKNKYKYNVKERVLVAEMEDWLSDSTNDGEEEPTNLCGMAFSDGNQTDGASEDNSEKVNSVYTSDSDPEIDAFKLINELQDLEQKFLEEKNKREQVTKELIFYKREKNLLELEKKEIFLEKTKLEETHKQKEKSLSEEIRKIEKVLKGKEEEVKKSESKALKIKEETSEVLFTNPQSNDPKEIFRFNAFISNESETSEPSTSYTNTSENESQSSLNPNAPLYSPKSDENIRTTFEDDVKKIWKENVMEDLKRIESMKRIIKVSRTKEIEKPIEVAISIKTKRDFLDSDSESDQEIDEQIFCKPENVIHKKIETVGSVSSKEKKMFLIKKKQLEKKTVFQAKRKENQSMPIWYLDSGCSRHMTGNKELLSSFKAKFGGAVTFGDNVQGQIKGYGELSRGNVLVSKVAYVDGLKHNLISISQLCDHGFDVKFQRKYCSLLHSESGQELLRADRKGKKYILVLIDEFSRFTWIEFIKAKLDVPEILIRLLKRLQVLFSSKVQKLRSDNGTEFKNAKINSYLSEEEAVATACFTQNRATIVKRFQKTSYELIDNRKPNVKYFHVFGCRCYILNDREFLGKFDKKADEGKFIGYSLASKAFRVFNLRTRTIQESINITFDDNKSSEQQESLSAPISESSRESELNRIFEDFFDEDNPEAIFRDRPRENSEGPQETGTTLSGPSKLTPSASPNADQQSESEEAEDQKEDDQGVSEVTPETNSEEIQESASPSREPTSEPLNSTTEMSSTVISEAQTPPQIFAPISKWTKDHPIDQIIGSSSEGVKTRSATINECFYVNFLSIIEPKKVKEALEDPHWIFAMQDELQEIVRNKVWTLVPLPKGKFAIGTKWVFRNKKDEDGIIIRNKARLVAKGYCQEEGIDYDETFAPVARLEAIRIFLAYAAHK</sequence>
<keyword evidence="2" id="KW-1185">Reference proteome</keyword>
<organism evidence="1 2">
    <name type="scientific">Arctium lappa</name>
    <name type="common">Greater burdock</name>
    <name type="synonym">Lappa major</name>
    <dbReference type="NCBI Taxonomy" id="4217"/>
    <lineage>
        <taxon>Eukaryota</taxon>
        <taxon>Viridiplantae</taxon>
        <taxon>Streptophyta</taxon>
        <taxon>Embryophyta</taxon>
        <taxon>Tracheophyta</taxon>
        <taxon>Spermatophyta</taxon>
        <taxon>Magnoliopsida</taxon>
        <taxon>eudicotyledons</taxon>
        <taxon>Gunneridae</taxon>
        <taxon>Pentapetalae</taxon>
        <taxon>asterids</taxon>
        <taxon>campanulids</taxon>
        <taxon>Asterales</taxon>
        <taxon>Asteraceae</taxon>
        <taxon>Carduoideae</taxon>
        <taxon>Cardueae</taxon>
        <taxon>Arctiinae</taxon>
        <taxon>Arctium</taxon>
    </lineage>
</organism>
<dbReference type="Proteomes" id="UP001055879">
    <property type="component" value="Linkage Group LG17"/>
</dbReference>
<accession>A0ACB8XIW7</accession>
<comment type="caution">
    <text evidence="1">The sequence shown here is derived from an EMBL/GenBank/DDBJ whole genome shotgun (WGS) entry which is preliminary data.</text>
</comment>
<name>A0ACB8XIW7_ARCLA</name>